<keyword evidence="1" id="KW-0812">Transmembrane</keyword>
<accession>A0A0S4TUV0</accession>
<protein>
    <submittedName>
        <fullName evidence="2">Uncharacterized protein</fullName>
    </submittedName>
</protein>
<dbReference type="EMBL" id="LN899819">
    <property type="protein sequence ID" value="CUV13835.1"/>
    <property type="molecule type" value="Genomic_DNA"/>
</dbReference>
<name>A0A0S4TUV0_RALSL</name>
<dbReference type="AlphaFoldDB" id="A0A0S4TUV0"/>
<evidence type="ECO:0000313" key="2">
    <source>
        <dbReference type="EMBL" id="CUV13835.1"/>
    </source>
</evidence>
<proteinExistence type="predicted"/>
<sequence length="237" mass="25080">MQHRNTAVQGDAGQVVAGNATHDGATANNQLNNVITINSGKAEQAATPAKNITDLQRRQISAKVDEVMAATGESKLDVYREVLTDFGIEEIRQLPRDQYKAVMTMLDRWVAEARGESVNDGTQQPAEHPMHSNTPCVGCTAVSQQLARTRRVLSIVGAVALAAACVAGYAALAPARATDAAVVASGRGSLCNHDGKAYSLGSVTRMSDNVVYRCSAVEGSTNAVWESTREAGKQRPS</sequence>
<organism evidence="2">
    <name type="scientific">Ralstonia solanacearum</name>
    <name type="common">Pseudomonas solanacearum</name>
    <dbReference type="NCBI Taxonomy" id="305"/>
    <lineage>
        <taxon>Bacteria</taxon>
        <taxon>Pseudomonadati</taxon>
        <taxon>Pseudomonadota</taxon>
        <taxon>Betaproteobacteria</taxon>
        <taxon>Burkholderiales</taxon>
        <taxon>Burkholderiaceae</taxon>
        <taxon>Ralstonia</taxon>
        <taxon>Ralstonia solanacearum species complex</taxon>
    </lineage>
</organism>
<reference evidence="2" key="1">
    <citation type="submission" date="2015-10" db="EMBL/GenBank/DDBJ databases">
        <authorList>
            <person name="Gilbert D.G."/>
        </authorList>
    </citation>
    <scope>NUCLEOTIDE SEQUENCE</scope>
    <source>
        <strain evidence="2">Phyl III-seqv23</strain>
    </source>
</reference>
<gene>
    <name evidence="2" type="ORF">RUN39_v1_640033</name>
</gene>
<dbReference type="PATRIC" id="fig|305.106.peg.5023"/>
<keyword evidence="1" id="KW-1133">Transmembrane helix</keyword>
<evidence type="ECO:0000256" key="1">
    <source>
        <dbReference type="SAM" id="Phobius"/>
    </source>
</evidence>
<keyword evidence="1" id="KW-0472">Membrane</keyword>
<feature type="transmembrane region" description="Helical" evidence="1">
    <location>
        <begin position="152"/>
        <end position="172"/>
    </location>
</feature>